<proteinExistence type="inferred from homology"/>
<evidence type="ECO:0000256" key="3">
    <source>
        <dbReference type="ARBA" id="ARBA00022448"/>
    </source>
</evidence>
<evidence type="ECO:0000256" key="4">
    <source>
        <dbReference type="ARBA" id="ARBA00022692"/>
    </source>
</evidence>
<evidence type="ECO:0000259" key="9">
    <source>
        <dbReference type="Pfam" id="PF00909"/>
    </source>
</evidence>
<feature type="transmembrane region" description="Helical" evidence="8">
    <location>
        <begin position="155"/>
        <end position="170"/>
    </location>
</feature>
<reference evidence="10" key="1">
    <citation type="submission" date="2018-06" db="EMBL/GenBank/DDBJ databases">
        <authorList>
            <person name="Zhirakovskaya E."/>
        </authorList>
    </citation>
    <scope>NUCLEOTIDE SEQUENCE</scope>
</reference>
<evidence type="ECO:0000256" key="1">
    <source>
        <dbReference type="ARBA" id="ARBA00004141"/>
    </source>
</evidence>
<dbReference type="InterPro" id="IPR024041">
    <property type="entry name" value="NH4_transpt_AmtB-like_dom"/>
</dbReference>
<keyword evidence="4 8" id="KW-0812">Transmembrane</keyword>
<sequence length="171" mass="18280">MNNLGKLFGALVLMMIALFPASAQEIIDPNAVVSDSGDTAWVLTATALVLLMTLPGLALFYGGLVRSKNFLSVLVQCMAIAGICSVLWVVAGYTIAFGQVTNGFLGNGINWMFGNLGNVREGTTIPESSFAMFQMTFAVITPALMVGAWVDRARFGWVVAFSALWLLVVYA</sequence>
<comment type="similarity">
    <text evidence="2">Belongs to the ammonia transporter channel (TC 1.A.11.2) family.</text>
</comment>
<keyword evidence="3" id="KW-0813">Transport</keyword>
<evidence type="ECO:0000256" key="8">
    <source>
        <dbReference type="SAM" id="Phobius"/>
    </source>
</evidence>
<gene>
    <name evidence="10" type="ORF">MNBD_ALPHA04-988</name>
</gene>
<dbReference type="PANTHER" id="PTHR43029:SF10">
    <property type="entry name" value="AMMONIUM TRANSPORTER MEP2"/>
    <property type="match status" value="1"/>
</dbReference>
<name>A0A3B0TB15_9ZZZZ</name>
<comment type="subcellular location">
    <subcellularLocation>
        <location evidence="1">Membrane</location>
        <topology evidence="1">Multi-pass membrane protein</topology>
    </subcellularLocation>
</comment>
<organism evidence="10">
    <name type="scientific">hydrothermal vent metagenome</name>
    <dbReference type="NCBI Taxonomy" id="652676"/>
    <lineage>
        <taxon>unclassified sequences</taxon>
        <taxon>metagenomes</taxon>
        <taxon>ecological metagenomes</taxon>
    </lineage>
</organism>
<dbReference type="GO" id="GO:0005886">
    <property type="term" value="C:plasma membrane"/>
    <property type="evidence" value="ECO:0007669"/>
    <property type="project" value="TreeGrafter"/>
</dbReference>
<keyword evidence="7" id="KW-0924">Ammonia transport</keyword>
<feature type="transmembrane region" description="Helical" evidence="8">
    <location>
        <begin position="130"/>
        <end position="150"/>
    </location>
</feature>
<dbReference type="Gene3D" id="1.10.3430.10">
    <property type="entry name" value="Ammonium transporter AmtB like domains"/>
    <property type="match status" value="1"/>
</dbReference>
<keyword evidence="5 8" id="KW-1133">Transmembrane helix</keyword>
<evidence type="ECO:0000313" key="10">
    <source>
        <dbReference type="EMBL" id="VAW04206.1"/>
    </source>
</evidence>
<dbReference type="Pfam" id="PF00909">
    <property type="entry name" value="Ammonium_transp"/>
    <property type="match status" value="1"/>
</dbReference>
<feature type="non-terminal residue" evidence="10">
    <location>
        <position position="171"/>
    </location>
</feature>
<dbReference type="SUPFAM" id="SSF111352">
    <property type="entry name" value="Ammonium transporter"/>
    <property type="match status" value="1"/>
</dbReference>
<evidence type="ECO:0000256" key="5">
    <source>
        <dbReference type="ARBA" id="ARBA00022989"/>
    </source>
</evidence>
<protein>
    <submittedName>
        <fullName evidence="10">Ammonium transporter</fullName>
    </submittedName>
</protein>
<evidence type="ECO:0000256" key="2">
    <source>
        <dbReference type="ARBA" id="ARBA00005887"/>
    </source>
</evidence>
<dbReference type="GO" id="GO:0008519">
    <property type="term" value="F:ammonium channel activity"/>
    <property type="evidence" value="ECO:0007669"/>
    <property type="project" value="InterPro"/>
</dbReference>
<dbReference type="PANTHER" id="PTHR43029">
    <property type="entry name" value="AMMONIUM TRANSPORTER MEP2"/>
    <property type="match status" value="1"/>
</dbReference>
<accession>A0A3B0TB15</accession>
<dbReference type="EMBL" id="UOEF01000395">
    <property type="protein sequence ID" value="VAW04206.1"/>
    <property type="molecule type" value="Genomic_DNA"/>
</dbReference>
<feature type="domain" description="Ammonium transporter AmtB-like" evidence="9">
    <location>
        <begin position="40"/>
        <end position="170"/>
    </location>
</feature>
<feature type="transmembrane region" description="Helical" evidence="8">
    <location>
        <begin position="73"/>
        <end position="96"/>
    </location>
</feature>
<feature type="transmembrane region" description="Helical" evidence="8">
    <location>
        <begin position="39"/>
        <end position="61"/>
    </location>
</feature>
<dbReference type="InterPro" id="IPR029020">
    <property type="entry name" value="Ammonium/urea_transptr"/>
</dbReference>
<evidence type="ECO:0000256" key="6">
    <source>
        <dbReference type="ARBA" id="ARBA00023136"/>
    </source>
</evidence>
<keyword evidence="6 8" id="KW-0472">Membrane</keyword>
<evidence type="ECO:0000256" key="7">
    <source>
        <dbReference type="ARBA" id="ARBA00023177"/>
    </source>
</evidence>
<dbReference type="InterPro" id="IPR001905">
    <property type="entry name" value="Ammonium_transpt"/>
</dbReference>
<dbReference type="AlphaFoldDB" id="A0A3B0TB15"/>